<feature type="binding site" evidence="10">
    <location>
        <position position="60"/>
    </location>
    <ligand>
        <name>substrate</name>
    </ligand>
</feature>
<feature type="binding site" evidence="10">
    <location>
        <position position="286"/>
    </location>
    <ligand>
        <name>ATP</name>
        <dbReference type="ChEBI" id="CHEBI:30616"/>
    </ligand>
</feature>
<comment type="similarity">
    <text evidence="2 10">Belongs to the phosphoenolpyruvate carboxykinase (ATP) family.</text>
</comment>
<feature type="binding site" evidence="10">
    <location>
        <position position="324"/>
    </location>
    <ligand>
        <name>substrate</name>
    </ligand>
</feature>
<comment type="subcellular location">
    <subcellularLocation>
        <location evidence="10">Cytoplasm</location>
    </subcellularLocation>
</comment>
<organism evidence="11 12">
    <name type="scientific">Paroceanicella profunda</name>
    <dbReference type="NCBI Taxonomy" id="2579971"/>
    <lineage>
        <taxon>Bacteria</taxon>
        <taxon>Pseudomonadati</taxon>
        <taxon>Pseudomonadota</taxon>
        <taxon>Alphaproteobacteria</taxon>
        <taxon>Rhodobacterales</taxon>
        <taxon>Paracoccaceae</taxon>
        <taxon>Paroceanicella</taxon>
    </lineage>
</organism>
<dbReference type="EMBL" id="CP040818">
    <property type="protein sequence ID" value="QDL92188.1"/>
    <property type="molecule type" value="Genomic_DNA"/>
</dbReference>
<evidence type="ECO:0000256" key="1">
    <source>
        <dbReference type="ARBA" id="ARBA00004742"/>
    </source>
</evidence>
<dbReference type="SUPFAM" id="SSF53795">
    <property type="entry name" value="PEP carboxykinase-like"/>
    <property type="match status" value="1"/>
</dbReference>
<evidence type="ECO:0000313" key="11">
    <source>
        <dbReference type="EMBL" id="QDL92188.1"/>
    </source>
</evidence>
<name>A0A5B8FHM2_9RHOB</name>
<keyword evidence="6 10" id="KW-0210">Decarboxylase</keyword>
<feature type="binding site" evidence="10">
    <location>
        <position position="200"/>
    </location>
    <ligand>
        <name>Mn(2+)</name>
        <dbReference type="ChEBI" id="CHEBI:29035"/>
    </ligand>
</feature>
<keyword evidence="5 10" id="KW-0547">Nucleotide-binding</keyword>
<feature type="binding site" evidence="10">
    <location>
        <position position="200"/>
    </location>
    <ligand>
        <name>substrate</name>
    </ligand>
</feature>
<dbReference type="KEGG" id="ppru:FDP22_10615"/>
<keyword evidence="11" id="KW-0808">Transferase</keyword>
<keyword evidence="4 10" id="KW-0312">Gluconeogenesis</keyword>
<evidence type="ECO:0000256" key="6">
    <source>
        <dbReference type="ARBA" id="ARBA00022793"/>
    </source>
</evidence>
<dbReference type="Gene3D" id="2.170.8.10">
    <property type="entry name" value="Phosphoenolpyruvate Carboxykinase, domain 2"/>
    <property type="match status" value="1"/>
</dbReference>
<feature type="binding site" evidence="10">
    <location>
        <position position="258"/>
    </location>
    <ligand>
        <name>Mn(2+)</name>
        <dbReference type="ChEBI" id="CHEBI:29035"/>
    </ligand>
</feature>
<feature type="binding site" evidence="10">
    <location>
        <position position="324"/>
    </location>
    <ligand>
        <name>ATP</name>
        <dbReference type="ChEBI" id="CHEBI:30616"/>
    </ligand>
</feature>
<dbReference type="InterPro" id="IPR008210">
    <property type="entry name" value="PEP_carboxykinase_N"/>
</dbReference>
<feature type="binding site" evidence="10">
    <location>
        <position position="219"/>
    </location>
    <ligand>
        <name>ATP</name>
        <dbReference type="ChEBI" id="CHEBI:30616"/>
    </ligand>
</feature>
<dbReference type="Proteomes" id="UP000305888">
    <property type="component" value="Chromosome"/>
</dbReference>
<gene>
    <name evidence="10" type="primary">pckA</name>
    <name evidence="11" type="ORF">FDP22_10615</name>
</gene>
<dbReference type="AlphaFoldDB" id="A0A5B8FHM2"/>
<dbReference type="NCBIfam" id="TIGR00224">
    <property type="entry name" value="pckA"/>
    <property type="match status" value="1"/>
</dbReference>
<keyword evidence="7 10" id="KW-0067">ATP-binding</keyword>
<keyword evidence="8 10" id="KW-0456">Lyase</keyword>
<dbReference type="RefSeq" id="WP_138572769.1">
    <property type="nucleotide sequence ID" value="NZ_CP040818.1"/>
</dbReference>
<protein>
    <recommendedName>
        <fullName evidence="3 10">Phosphoenolpyruvate carboxykinase (ATP)</fullName>
        <shortName evidence="10">PCK</shortName>
        <shortName evidence="10">PEP carboxykinase</shortName>
        <shortName evidence="10">PEPCK</shortName>
        <ecNumber evidence="3 10">4.1.1.49</ecNumber>
    </recommendedName>
</protein>
<accession>A0A5B8FHM2</accession>
<feature type="binding site" evidence="10">
    <location>
        <position position="194"/>
    </location>
    <ligand>
        <name>substrate</name>
    </ligand>
</feature>
<evidence type="ECO:0000256" key="7">
    <source>
        <dbReference type="ARBA" id="ARBA00022840"/>
    </source>
</evidence>
<dbReference type="Pfam" id="PF01293">
    <property type="entry name" value="PEPCK_ATP"/>
    <property type="match status" value="1"/>
</dbReference>
<dbReference type="EC" id="4.1.1.49" evidence="3 10"/>
<dbReference type="CDD" id="cd00484">
    <property type="entry name" value="PEPCK_ATP"/>
    <property type="match status" value="1"/>
</dbReference>
<dbReference type="PIRSF" id="PIRSF006294">
    <property type="entry name" value="PEP_crbxkin"/>
    <property type="match status" value="1"/>
</dbReference>
<evidence type="ECO:0000313" key="12">
    <source>
        <dbReference type="Proteomes" id="UP000305888"/>
    </source>
</evidence>
<evidence type="ECO:0000256" key="2">
    <source>
        <dbReference type="ARBA" id="ARBA00006052"/>
    </source>
</evidence>
<dbReference type="Gene3D" id="3.40.449.10">
    <property type="entry name" value="Phosphoenolpyruvate Carboxykinase, domain 1"/>
    <property type="match status" value="1"/>
</dbReference>
<keyword evidence="11" id="KW-0670">Pyruvate</keyword>
<keyword evidence="10" id="KW-0479">Metal-binding</keyword>
<dbReference type="UniPathway" id="UPA00138"/>
<dbReference type="NCBIfam" id="NF006820">
    <property type="entry name" value="PRK09344.1-2"/>
    <property type="match status" value="1"/>
</dbReference>
<feature type="binding site" evidence="10">
    <location>
        <position position="449"/>
    </location>
    <ligand>
        <name>ATP</name>
        <dbReference type="ChEBI" id="CHEBI:30616"/>
    </ligand>
</feature>
<comment type="function">
    <text evidence="10">Involved in the gluconeogenesis. Catalyzes the conversion of oxaloacetate (OAA) to phosphoenolpyruvate (PEP) through direct phosphoryl transfer between the nucleoside triphosphate and OAA.</text>
</comment>
<evidence type="ECO:0000256" key="4">
    <source>
        <dbReference type="ARBA" id="ARBA00022432"/>
    </source>
</evidence>
<dbReference type="InterPro" id="IPR001272">
    <property type="entry name" value="PEP_carboxykinase_ATP"/>
</dbReference>
<dbReference type="InterPro" id="IPR013035">
    <property type="entry name" value="PEP_carboxykinase_C"/>
</dbReference>
<dbReference type="GO" id="GO:0006094">
    <property type="term" value="P:gluconeogenesis"/>
    <property type="evidence" value="ECO:0007669"/>
    <property type="project" value="UniProtKB-UniRule"/>
</dbReference>
<comment type="cofactor">
    <cofactor evidence="10">
        <name>Mn(2+)</name>
        <dbReference type="ChEBI" id="CHEBI:29035"/>
    </cofactor>
    <text evidence="10">Binds 1 Mn(2+) ion per subunit.</text>
</comment>
<keyword evidence="10" id="KW-0464">Manganese</keyword>
<evidence type="ECO:0000256" key="10">
    <source>
        <dbReference type="HAMAP-Rule" id="MF_00453"/>
    </source>
</evidence>
<dbReference type="Gene3D" id="3.90.228.20">
    <property type="match status" value="1"/>
</dbReference>
<dbReference type="GO" id="GO:0005829">
    <property type="term" value="C:cytosol"/>
    <property type="evidence" value="ECO:0007669"/>
    <property type="project" value="TreeGrafter"/>
</dbReference>
<comment type="pathway">
    <text evidence="1 10">Carbohydrate biosynthesis; gluconeogenesis.</text>
</comment>
<keyword evidence="12" id="KW-1185">Reference proteome</keyword>
<dbReference type="SUPFAM" id="SSF68923">
    <property type="entry name" value="PEP carboxykinase N-terminal domain"/>
    <property type="match status" value="1"/>
</dbReference>
<feature type="binding site" evidence="10">
    <location>
        <begin position="237"/>
        <end position="245"/>
    </location>
    <ligand>
        <name>ATP</name>
        <dbReference type="ChEBI" id="CHEBI:30616"/>
    </ligand>
</feature>
<keyword evidence="10" id="KW-0963">Cytoplasm</keyword>
<evidence type="ECO:0000256" key="3">
    <source>
        <dbReference type="ARBA" id="ARBA00012363"/>
    </source>
</evidence>
<evidence type="ECO:0000256" key="9">
    <source>
        <dbReference type="ARBA" id="ARBA00047371"/>
    </source>
</evidence>
<dbReference type="GO" id="GO:0005524">
    <property type="term" value="F:ATP binding"/>
    <property type="evidence" value="ECO:0007669"/>
    <property type="project" value="UniProtKB-UniRule"/>
</dbReference>
<evidence type="ECO:0000256" key="8">
    <source>
        <dbReference type="ARBA" id="ARBA00023239"/>
    </source>
</evidence>
<dbReference type="OrthoDB" id="9806325at2"/>
<dbReference type="GO" id="GO:0004612">
    <property type="term" value="F:phosphoenolpyruvate carboxykinase (ATP) activity"/>
    <property type="evidence" value="ECO:0007669"/>
    <property type="project" value="UniProtKB-UniRule"/>
</dbReference>
<dbReference type="PANTHER" id="PTHR30031">
    <property type="entry name" value="PHOSPHOENOLPYRUVATE CARBOXYKINASE ATP"/>
    <property type="match status" value="1"/>
</dbReference>
<feature type="binding site" evidence="10">
    <location>
        <position position="219"/>
    </location>
    <ligand>
        <name>Mn(2+)</name>
        <dbReference type="ChEBI" id="CHEBI:29035"/>
    </ligand>
</feature>
<feature type="binding site" evidence="10">
    <location>
        <position position="200"/>
    </location>
    <ligand>
        <name>ATP</name>
        <dbReference type="ChEBI" id="CHEBI:30616"/>
    </ligand>
</feature>
<dbReference type="NCBIfam" id="NF006821">
    <property type="entry name" value="PRK09344.1-3"/>
    <property type="match status" value="1"/>
</dbReference>
<dbReference type="GO" id="GO:0046872">
    <property type="term" value="F:metal ion binding"/>
    <property type="evidence" value="ECO:0007669"/>
    <property type="project" value="UniProtKB-KW"/>
</dbReference>
<proteinExistence type="inferred from homology"/>
<dbReference type="HAMAP" id="MF_00453">
    <property type="entry name" value="PEPCK_ATP"/>
    <property type="match status" value="1"/>
</dbReference>
<dbReference type="GO" id="GO:0016301">
    <property type="term" value="F:kinase activity"/>
    <property type="evidence" value="ECO:0007669"/>
    <property type="project" value="UniProtKB-KW"/>
</dbReference>
<reference evidence="11 12" key="1">
    <citation type="submission" date="2019-06" db="EMBL/GenBank/DDBJ databases">
        <title>Genome sequence of Rhodobacteraceae bacterium D4M1.</title>
        <authorList>
            <person name="Cao J."/>
        </authorList>
    </citation>
    <scope>NUCLEOTIDE SEQUENCE [LARGE SCALE GENOMIC DNA]</scope>
    <source>
        <strain evidence="11 12">D4M1</strain>
    </source>
</reference>
<dbReference type="NCBIfam" id="NF006822">
    <property type="entry name" value="PRK09344.1-4"/>
    <property type="match status" value="1"/>
</dbReference>
<comment type="catalytic activity">
    <reaction evidence="9 10">
        <text>oxaloacetate + ATP = phosphoenolpyruvate + ADP + CO2</text>
        <dbReference type="Rhea" id="RHEA:18617"/>
        <dbReference type="ChEBI" id="CHEBI:16452"/>
        <dbReference type="ChEBI" id="CHEBI:16526"/>
        <dbReference type="ChEBI" id="CHEBI:30616"/>
        <dbReference type="ChEBI" id="CHEBI:58702"/>
        <dbReference type="ChEBI" id="CHEBI:456216"/>
        <dbReference type="EC" id="4.1.1.49"/>
    </reaction>
</comment>
<evidence type="ECO:0000256" key="5">
    <source>
        <dbReference type="ARBA" id="ARBA00022741"/>
    </source>
</evidence>
<comment type="caution">
    <text evidence="10">Lacks conserved residue(s) required for the propagation of feature annotation.</text>
</comment>
<sequence length="534" mass="58238">METGIVNPARTLDATGITGLSKIHYNLNEAGLMQAAVARGEGEIGNGGTFLCSTGKHTGRSPKDKFVVQDPSVLDQVWWENNSPMSPEHFATLHADMLEHMKGREYFVEDLYGGADPDYRLNVRLITELAWHGLFIRHLLRRPEIAELESFVEDFTIINCPSFKADPARHGCRTETVIAISFEKKLVLIGDTSYAGENKKSVFSILNYLLPEKGVMPMHCSANHARDDTDDVAVFFGLSGTGKTTLSADPGRVLIGDDEHGWSDNGTFNFEGGCYAKTISLNPEAEPEIYATTSKFATVIENMVYDPNTKVLDFEDDSLTANMRCAYPLHYISNASETSLGGIPKNIIMLTCDAYGVLPPIARLTPAQAMYHFLSGFTSKVAGTEKGVTEPQPTFSTCFGAPFMPRRPEVYGALLRDKIAQYGSECWLVNTGWTGGAYGTGARMPIRATRALLTAALDGSLGKAEFRRDPNFGFEVPVAVPGVDAELLDPRATWADGAAYDAQATKLVEMFAKNFDQYVAHVGEDVIAAAPRAA</sequence>
<keyword evidence="11" id="KW-0418">Kinase</keyword>
<dbReference type="PANTHER" id="PTHR30031:SF0">
    <property type="entry name" value="PHOSPHOENOLPYRUVATE CARBOXYKINASE (ATP)"/>
    <property type="match status" value="1"/>
</dbReference>